<keyword evidence="3" id="KW-1185">Reference proteome</keyword>
<dbReference type="STRING" id="1562698.DESAMIL20_302"/>
<evidence type="ECO:0000256" key="1">
    <source>
        <dbReference type="SAM" id="Phobius"/>
    </source>
</evidence>
<comment type="caution">
    <text evidence="2">The sequence shown here is derived from an EMBL/GenBank/DDBJ whole genome shotgun (WGS) entry which is preliminary data.</text>
</comment>
<evidence type="ECO:0000313" key="2">
    <source>
        <dbReference type="EMBL" id="OSS42872.1"/>
    </source>
</evidence>
<reference evidence="2 3" key="1">
    <citation type="journal article" date="2017" name="Front. Microbiol.">
        <title>Genome Sequence of Desulfurella amilsii Strain TR1 and Comparative Genomics of Desulfurellaceae Family.</title>
        <authorList>
            <person name="Florentino A.P."/>
            <person name="Stams A.J."/>
            <person name="Sanchez-Andrea I."/>
        </authorList>
    </citation>
    <scope>NUCLEOTIDE SEQUENCE [LARGE SCALE GENOMIC DNA]</scope>
    <source>
        <strain evidence="2 3">TR1</strain>
    </source>
</reference>
<evidence type="ECO:0000313" key="3">
    <source>
        <dbReference type="Proteomes" id="UP000194141"/>
    </source>
</evidence>
<dbReference type="AlphaFoldDB" id="A0A1X4XZA5"/>
<sequence length="372" mass="43708">MIKEYLFLINANKAFSLTSQRIINLEDLKHKKIYACFYSSSTQYRDYTNLENKYIKTEIETDFKEQQNRDVLYKVVSVKDKQYVYIDDRDFIRTLIRDYNTYALTRIEQIFYQANKAIIESDKTVLIAIYNTVSKELVFQIFKNGILITKITGYKATGRLYPVLNQETVKELLEVISQEHNVNIDDFIIYGYNKPYNELIKVINSIKYKNTYNIVFEDSKTILLKKAILMAMFFTSLYPVFFLGTYIKNNIIIGYQKGQINKAKEIISHLESIKKDLYIQKGKTIILEDEIDFKKIAGYIYPINYTQPKTIDYNTDKQGLNISVLYDNTVLAYAVHQVLEKNKIQNTYYITPDTKQAKIDIKIPLNKIQQGL</sequence>
<dbReference type="RefSeq" id="WP_086033119.1">
    <property type="nucleotide sequence ID" value="NZ_MDSU01000002.1"/>
</dbReference>
<organism evidence="2 3">
    <name type="scientific">Desulfurella amilsii</name>
    <dbReference type="NCBI Taxonomy" id="1562698"/>
    <lineage>
        <taxon>Bacteria</taxon>
        <taxon>Pseudomonadati</taxon>
        <taxon>Campylobacterota</taxon>
        <taxon>Desulfurellia</taxon>
        <taxon>Desulfurellales</taxon>
        <taxon>Desulfurellaceae</taxon>
        <taxon>Desulfurella</taxon>
    </lineage>
</organism>
<accession>A0A1X4XZA5</accession>
<keyword evidence="1" id="KW-0472">Membrane</keyword>
<gene>
    <name evidence="2" type="ORF">DESAMIL20_302</name>
</gene>
<proteinExistence type="predicted"/>
<dbReference type="EMBL" id="MDSU01000002">
    <property type="protein sequence ID" value="OSS42872.1"/>
    <property type="molecule type" value="Genomic_DNA"/>
</dbReference>
<keyword evidence="1" id="KW-1133">Transmembrane helix</keyword>
<feature type="transmembrane region" description="Helical" evidence="1">
    <location>
        <begin position="227"/>
        <end position="247"/>
    </location>
</feature>
<protein>
    <submittedName>
        <fullName evidence="2">Uncharacterized protein</fullName>
    </submittedName>
</protein>
<keyword evidence="1" id="KW-0812">Transmembrane</keyword>
<dbReference type="Proteomes" id="UP000194141">
    <property type="component" value="Unassembled WGS sequence"/>
</dbReference>
<name>A0A1X4XZA5_9BACT</name>